<keyword evidence="1" id="KW-0472">Membrane</keyword>
<organism evidence="2">
    <name type="scientific">Ixodes ricinus</name>
    <name type="common">Common tick</name>
    <name type="synonym">Acarus ricinus</name>
    <dbReference type="NCBI Taxonomy" id="34613"/>
    <lineage>
        <taxon>Eukaryota</taxon>
        <taxon>Metazoa</taxon>
        <taxon>Ecdysozoa</taxon>
        <taxon>Arthropoda</taxon>
        <taxon>Chelicerata</taxon>
        <taxon>Arachnida</taxon>
        <taxon>Acari</taxon>
        <taxon>Parasitiformes</taxon>
        <taxon>Ixodida</taxon>
        <taxon>Ixodoidea</taxon>
        <taxon>Ixodidae</taxon>
        <taxon>Ixodinae</taxon>
        <taxon>Ixodes</taxon>
    </lineage>
</organism>
<evidence type="ECO:0000256" key="1">
    <source>
        <dbReference type="SAM" id="Phobius"/>
    </source>
</evidence>
<feature type="transmembrane region" description="Helical" evidence="1">
    <location>
        <begin position="12"/>
        <end position="30"/>
    </location>
</feature>
<sequence length="102" mass="11475">MSPPHHLLKKILLVILLSYSVLVVYFLLYFRGQGVRTDEAAHGLKGQSMHRKLKGLQFLFPYFVYFTSLLPYSTPGYCRLIFCCVLPKFGLCGGSSTPVSVV</sequence>
<protein>
    <submittedName>
        <fullName evidence="2">Uncharacterized protein</fullName>
    </submittedName>
</protein>
<dbReference type="EMBL" id="GIFC01006450">
    <property type="protein sequence ID" value="MXU88533.1"/>
    <property type="molecule type" value="Transcribed_RNA"/>
</dbReference>
<keyword evidence="1" id="KW-1133">Transmembrane helix</keyword>
<dbReference type="AlphaFoldDB" id="A0A6B0UIG7"/>
<name>A0A6B0UIG7_IXORI</name>
<keyword evidence="1" id="KW-0812">Transmembrane</keyword>
<evidence type="ECO:0000313" key="2">
    <source>
        <dbReference type="EMBL" id="MXU88533.1"/>
    </source>
</evidence>
<reference evidence="2" key="1">
    <citation type="submission" date="2019-12" db="EMBL/GenBank/DDBJ databases">
        <title>An insight into the sialome of adult female Ixodes ricinus ticks feeding for 6 days.</title>
        <authorList>
            <person name="Perner J."/>
            <person name="Ribeiro J.M.C."/>
        </authorList>
    </citation>
    <scope>NUCLEOTIDE SEQUENCE</scope>
    <source>
        <strain evidence="2">Semi-engorged</strain>
        <tissue evidence="2">Salivary glands</tissue>
    </source>
</reference>
<feature type="transmembrane region" description="Helical" evidence="1">
    <location>
        <begin position="55"/>
        <end position="74"/>
    </location>
</feature>
<proteinExistence type="predicted"/>
<accession>A0A6B0UIG7</accession>